<evidence type="ECO:0000313" key="1">
    <source>
        <dbReference type="EMBL" id="EJN57756.1"/>
    </source>
</evidence>
<dbReference type="AlphaFoldDB" id="J3JDT0"/>
<reference evidence="1 2" key="1">
    <citation type="journal article" date="2012" name="J. Bacteriol.">
        <title>Draft Genome Sequence of the Extremely Halophilic Archaeon Halogranum salarium B-1T.</title>
        <authorList>
            <person name="Kim K.K."/>
            <person name="Lee K.C."/>
            <person name="Lee J.S."/>
        </authorList>
    </citation>
    <scope>NUCLEOTIDE SEQUENCE [LARGE SCALE GENOMIC DNA]</scope>
    <source>
        <strain evidence="1 2">B-1</strain>
    </source>
</reference>
<proteinExistence type="predicted"/>
<dbReference type="Proteomes" id="UP000007813">
    <property type="component" value="Unassembled WGS sequence"/>
</dbReference>
<dbReference type="EMBL" id="ALJD01000011">
    <property type="protein sequence ID" value="EJN57756.1"/>
    <property type="molecule type" value="Genomic_DNA"/>
</dbReference>
<comment type="caution">
    <text evidence="1">The sequence shown here is derived from an EMBL/GenBank/DDBJ whole genome shotgun (WGS) entry which is preliminary data.</text>
</comment>
<organism evidence="1 2">
    <name type="scientific">Halogranum salarium B-1</name>
    <dbReference type="NCBI Taxonomy" id="1210908"/>
    <lineage>
        <taxon>Archaea</taxon>
        <taxon>Methanobacteriati</taxon>
        <taxon>Methanobacteriota</taxon>
        <taxon>Stenosarchaea group</taxon>
        <taxon>Halobacteria</taxon>
        <taxon>Halobacteriales</taxon>
        <taxon>Haloferacaceae</taxon>
    </lineage>
</organism>
<protein>
    <submittedName>
        <fullName evidence="1">Uncharacterized protein</fullName>
    </submittedName>
</protein>
<evidence type="ECO:0000313" key="2">
    <source>
        <dbReference type="Proteomes" id="UP000007813"/>
    </source>
</evidence>
<accession>J3JDT0</accession>
<name>J3JDT0_9EURY</name>
<gene>
    <name evidence="1" type="ORF">HSB1_39040</name>
</gene>
<sequence>MSTFIYPNGLQLHAGSHVRVKVSETGENHLKAVALAILG</sequence>